<dbReference type="EMBL" id="CM034394">
    <property type="protein sequence ID" value="KAJ0179294.1"/>
    <property type="molecule type" value="Genomic_DNA"/>
</dbReference>
<evidence type="ECO:0000313" key="2">
    <source>
        <dbReference type="Proteomes" id="UP000824533"/>
    </source>
</evidence>
<proteinExistence type="predicted"/>
<keyword evidence="2" id="KW-1185">Reference proteome</keyword>
<gene>
    <name evidence="1" type="ORF">K1T71_005006</name>
</gene>
<comment type="caution">
    <text evidence="1">The sequence shown here is derived from an EMBL/GenBank/DDBJ whole genome shotgun (WGS) entry which is preliminary data.</text>
</comment>
<protein>
    <submittedName>
        <fullName evidence="1">Uncharacterized protein</fullName>
    </submittedName>
</protein>
<dbReference type="Proteomes" id="UP000824533">
    <property type="component" value="Linkage Group LG08"/>
</dbReference>
<reference evidence="1 2" key="1">
    <citation type="journal article" date="2021" name="Front. Genet.">
        <title>Chromosome-Level Genome Assembly Reveals Significant Gene Expansion in the Toll and IMD Signaling Pathways of Dendrolimus kikuchii.</title>
        <authorList>
            <person name="Zhou J."/>
            <person name="Wu P."/>
            <person name="Xiong Z."/>
            <person name="Liu N."/>
            <person name="Zhao N."/>
            <person name="Ji M."/>
            <person name="Qiu Y."/>
            <person name="Yang B."/>
        </authorList>
    </citation>
    <scope>NUCLEOTIDE SEQUENCE [LARGE SCALE GENOMIC DNA]</scope>
    <source>
        <strain evidence="1">Ann1</strain>
    </source>
</reference>
<accession>A0ACC1D5V8</accession>
<organism evidence="1 2">
    <name type="scientific">Dendrolimus kikuchii</name>
    <dbReference type="NCBI Taxonomy" id="765133"/>
    <lineage>
        <taxon>Eukaryota</taxon>
        <taxon>Metazoa</taxon>
        <taxon>Ecdysozoa</taxon>
        <taxon>Arthropoda</taxon>
        <taxon>Hexapoda</taxon>
        <taxon>Insecta</taxon>
        <taxon>Pterygota</taxon>
        <taxon>Neoptera</taxon>
        <taxon>Endopterygota</taxon>
        <taxon>Lepidoptera</taxon>
        <taxon>Glossata</taxon>
        <taxon>Ditrysia</taxon>
        <taxon>Bombycoidea</taxon>
        <taxon>Lasiocampidae</taxon>
        <taxon>Dendrolimus</taxon>
    </lineage>
</organism>
<evidence type="ECO:0000313" key="1">
    <source>
        <dbReference type="EMBL" id="KAJ0179294.1"/>
    </source>
</evidence>
<name>A0ACC1D5V8_9NEOP</name>
<sequence length="436" mass="51289">MLRTLRKLPNLNYTLTFIRRTFLTKDYKCSDAWKNINASPIINNINLDDFYNQLDQNYSSKGAISAIDMDIFANSIKDATHLEELKDLLHKLTLSAETGNMLESTHHATIRNFISFGYIEELLNILKNPLDYGVFLDEYVANILLDELLNQKKIMLAAEVASLVMLQEEYTNEITCNLSKYACFKYVMEYKPPEPSLPEDKTKKVDEKKIRIKFLRNPYFDDHFDIKDTYTLSGKTLAWMSEQINDNLNNNLQLIGWLVYKKYEKLVRLCEIMANTPSFKLYAEVINIFNKEKEKTETETQDTLDKCVSLLLKSKVAEESLEEALNVAIENAINRRHKKDISTQQELFQSWVKIRQEKLEEQIERLDRAKRAQLLEEKQKEMKDEEQKLWFFENEEKIDLQIEEKEKLIDKTVTTKKTSKDTDDNYVPPEILPKRK</sequence>